<sequence>MACVGSGERGSEVAISKTERLGGRDRSATSCEPWLDSKMPISGSSRRFSRRQIPVMEGSSTDWAESIALHSSC</sequence>
<feature type="region of interest" description="Disordered" evidence="1">
    <location>
        <begin position="1"/>
        <end position="36"/>
    </location>
</feature>
<organism evidence="2 3">
    <name type="scientific">Phanerochaete sordida</name>
    <dbReference type="NCBI Taxonomy" id="48140"/>
    <lineage>
        <taxon>Eukaryota</taxon>
        <taxon>Fungi</taxon>
        <taxon>Dikarya</taxon>
        <taxon>Basidiomycota</taxon>
        <taxon>Agaricomycotina</taxon>
        <taxon>Agaricomycetes</taxon>
        <taxon>Polyporales</taxon>
        <taxon>Phanerochaetaceae</taxon>
        <taxon>Phanerochaete</taxon>
    </lineage>
</organism>
<evidence type="ECO:0000313" key="3">
    <source>
        <dbReference type="Proteomes" id="UP000703269"/>
    </source>
</evidence>
<feature type="compositionally biased region" description="Basic and acidic residues" evidence="1">
    <location>
        <begin position="17"/>
        <end position="27"/>
    </location>
</feature>
<dbReference type="EMBL" id="BPQB01000004">
    <property type="protein sequence ID" value="GJE86596.1"/>
    <property type="molecule type" value="Genomic_DNA"/>
</dbReference>
<name>A0A9P3G1N5_9APHY</name>
<comment type="caution">
    <text evidence="2">The sequence shown here is derived from an EMBL/GenBank/DDBJ whole genome shotgun (WGS) entry which is preliminary data.</text>
</comment>
<keyword evidence="3" id="KW-1185">Reference proteome</keyword>
<reference evidence="2 3" key="1">
    <citation type="submission" date="2021-08" db="EMBL/GenBank/DDBJ databases">
        <title>Draft Genome Sequence of Phanerochaete sordida strain YK-624.</title>
        <authorList>
            <person name="Mori T."/>
            <person name="Dohra H."/>
            <person name="Suzuki T."/>
            <person name="Kawagishi H."/>
            <person name="Hirai H."/>
        </authorList>
    </citation>
    <scope>NUCLEOTIDE SEQUENCE [LARGE SCALE GENOMIC DNA]</scope>
    <source>
        <strain evidence="2 3">YK-624</strain>
    </source>
</reference>
<protein>
    <submittedName>
        <fullName evidence="2">Uncharacterized protein</fullName>
    </submittedName>
</protein>
<dbReference type="Proteomes" id="UP000703269">
    <property type="component" value="Unassembled WGS sequence"/>
</dbReference>
<proteinExistence type="predicted"/>
<gene>
    <name evidence="2" type="ORF">PsYK624_026760</name>
</gene>
<dbReference type="AlphaFoldDB" id="A0A9P3G1N5"/>
<accession>A0A9P3G1N5</accession>
<evidence type="ECO:0000256" key="1">
    <source>
        <dbReference type="SAM" id="MobiDB-lite"/>
    </source>
</evidence>
<evidence type="ECO:0000313" key="2">
    <source>
        <dbReference type="EMBL" id="GJE86596.1"/>
    </source>
</evidence>